<reference evidence="2" key="1">
    <citation type="submission" date="2022-12" db="EMBL/GenBank/DDBJ databases">
        <title>Genome sequence of HCMS5-2.</title>
        <authorList>
            <person name="Woo H."/>
        </authorList>
    </citation>
    <scope>NUCLEOTIDE SEQUENCE</scope>
    <source>
        <strain evidence="2">HCMS5-2</strain>
    </source>
</reference>
<evidence type="ECO:0000259" key="1">
    <source>
        <dbReference type="SMART" id="SM00739"/>
    </source>
</evidence>
<feature type="domain" description="KOW" evidence="1">
    <location>
        <begin position="8"/>
        <end position="35"/>
    </location>
</feature>
<dbReference type="Pfam" id="PF00467">
    <property type="entry name" value="KOW"/>
    <property type="match status" value="1"/>
</dbReference>
<dbReference type="InterPro" id="IPR008991">
    <property type="entry name" value="Translation_prot_SH3-like_sf"/>
</dbReference>
<evidence type="ECO:0000313" key="3">
    <source>
        <dbReference type="Proteomes" id="UP001144347"/>
    </source>
</evidence>
<name>A0ABT4LB13_9SPHI</name>
<accession>A0ABT4LB13</accession>
<sequence>MENKTTQNLKDGDQCMVIAGTHAGKSGTVRDINTSKTGHITITVEQKNGVRFKTLGKNVVVTN</sequence>
<dbReference type="Gene3D" id="2.30.30.30">
    <property type="match status" value="1"/>
</dbReference>
<dbReference type="InterPro" id="IPR014722">
    <property type="entry name" value="Rib_uL2_dom2"/>
</dbReference>
<proteinExistence type="predicted"/>
<comment type="caution">
    <text evidence="2">The sequence shown here is derived from an EMBL/GenBank/DDBJ whole genome shotgun (WGS) entry which is preliminary data.</text>
</comment>
<dbReference type="Proteomes" id="UP001144347">
    <property type="component" value="Unassembled WGS sequence"/>
</dbReference>
<gene>
    <name evidence="2" type="ORF">O0955_13975</name>
</gene>
<dbReference type="EMBL" id="JAPWGM010000004">
    <property type="protein sequence ID" value="MCZ4245116.1"/>
    <property type="molecule type" value="Genomic_DNA"/>
</dbReference>
<evidence type="ECO:0000313" key="2">
    <source>
        <dbReference type="EMBL" id="MCZ4245116.1"/>
    </source>
</evidence>
<organism evidence="2 3">
    <name type="scientific">Pedobacter punctiformis</name>
    <dbReference type="NCBI Taxonomy" id="3004097"/>
    <lineage>
        <taxon>Bacteria</taxon>
        <taxon>Pseudomonadati</taxon>
        <taxon>Bacteroidota</taxon>
        <taxon>Sphingobacteriia</taxon>
        <taxon>Sphingobacteriales</taxon>
        <taxon>Sphingobacteriaceae</taxon>
        <taxon>Pedobacter</taxon>
    </lineage>
</organism>
<protein>
    <submittedName>
        <fullName evidence="2">KOW motif-containing protein</fullName>
    </submittedName>
</protein>
<dbReference type="SMART" id="SM00739">
    <property type="entry name" value="KOW"/>
    <property type="match status" value="1"/>
</dbReference>
<dbReference type="InterPro" id="IPR005824">
    <property type="entry name" value="KOW"/>
</dbReference>
<keyword evidence="3" id="KW-1185">Reference proteome</keyword>
<dbReference type="SUPFAM" id="SSF50104">
    <property type="entry name" value="Translation proteins SH3-like domain"/>
    <property type="match status" value="1"/>
</dbReference>
<dbReference type="RefSeq" id="WP_269428168.1">
    <property type="nucleotide sequence ID" value="NZ_JAPWGM010000004.1"/>
</dbReference>